<proteinExistence type="predicted"/>
<dbReference type="AlphaFoldDB" id="A0A0E9U9K4"/>
<sequence length="24" mass="2807">MIQMILIGKDSLTCWHITILHILL</sequence>
<organism evidence="1">
    <name type="scientific">Anguilla anguilla</name>
    <name type="common">European freshwater eel</name>
    <name type="synonym">Muraena anguilla</name>
    <dbReference type="NCBI Taxonomy" id="7936"/>
    <lineage>
        <taxon>Eukaryota</taxon>
        <taxon>Metazoa</taxon>
        <taxon>Chordata</taxon>
        <taxon>Craniata</taxon>
        <taxon>Vertebrata</taxon>
        <taxon>Euteleostomi</taxon>
        <taxon>Actinopterygii</taxon>
        <taxon>Neopterygii</taxon>
        <taxon>Teleostei</taxon>
        <taxon>Anguilliformes</taxon>
        <taxon>Anguillidae</taxon>
        <taxon>Anguilla</taxon>
    </lineage>
</organism>
<name>A0A0E9U9K4_ANGAN</name>
<reference evidence="1" key="1">
    <citation type="submission" date="2014-11" db="EMBL/GenBank/DDBJ databases">
        <authorList>
            <person name="Amaro Gonzalez C."/>
        </authorList>
    </citation>
    <scope>NUCLEOTIDE SEQUENCE</scope>
</reference>
<accession>A0A0E9U9K4</accession>
<reference evidence="1" key="2">
    <citation type="journal article" date="2015" name="Fish Shellfish Immunol.">
        <title>Early steps in the European eel (Anguilla anguilla)-Vibrio vulnificus interaction in the gills: Role of the RtxA13 toxin.</title>
        <authorList>
            <person name="Callol A."/>
            <person name="Pajuelo D."/>
            <person name="Ebbesson L."/>
            <person name="Teles M."/>
            <person name="MacKenzie S."/>
            <person name="Amaro C."/>
        </authorList>
    </citation>
    <scope>NUCLEOTIDE SEQUENCE</scope>
</reference>
<dbReference type="EMBL" id="GBXM01046061">
    <property type="protein sequence ID" value="JAH62516.1"/>
    <property type="molecule type" value="Transcribed_RNA"/>
</dbReference>
<evidence type="ECO:0000313" key="1">
    <source>
        <dbReference type="EMBL" id="JAH62516.1"/>
    </source>
</evidence>
<protein>
    <submittedName>
        <fullName evidence="1">Uncharacterized protein</fullName>
    </submittedName>
</protein>